<dbReference type="OrthoDB" id="9794725at2"/>
<proteinExistence type="predicted"/>
<dbReference type="InterPro" id="IPR050300">
    <property type="entry name" value="GDXG_lipolytic_enzyme"/>
</dbReference>
<dbReference type="PANTHER" id="PTHR48081">
    <property type="entry name" value="AB HYDROLASE SUPERFAMILY PROTEIN C4A8.06C"/>
    <property type="match status" value="1"/>
</dbReference>
<dbReference type="EMBL" id="CP011388">
    <property type="protein sequence ID" value="ANE48244.1"/>
    <property type="molecule type" value="Genomic_DNA"/>
</dbReference>
<sequence length="279" mass="29920">MSDSTSEILLWPEGAPLAKGAERDDCPSITPYLVQANKPVAAVVICPGGGYWLKAPHEGEPIARWLNSIGISAFVLHYRTADADYHYPCPLLDAQRAIRTVRCRAEEWNVDPDRIGILGFSAGGHLAGSIATLANVSFAEGHPLDAIDSLDAKPNALVLGYPVITMGDGSHSGSFDNLLKGQTDPAIRVRFSLERNVDASTPQAFLWHTADDEGVPVTNSLLFAEALTKYGVPYDLHVFRKGAHGLGLAEDDAHVGKWTVVCAQWLQAIGFASIPVTAP</sequence>
<dbReference type="Pfam" id="PF20434">
    <property type="entry name" value="BD-FAE"/>
    <property type="match status" value="1"/>
</dbReference>
<accession>A0A172TMX6</accession>
<keyword evidence="4" id="KW-1185">Reference proteome</keyword>
<organism evidence="3 4">
    <name type="scientific">Paenibacillus swuensis</name>
    <dbReference type="NCBI Taxonomy" id="1178515"/>
    <lineage>
        <taxon>Bacteria</taxon>
        <taxon>Bacillati</taxon>
        <taxon>Bacillota</taxon>
        <taxon>Bacilli</taxon>
        <taxon>Bacillales</taxon>
        <taxon>Paenibacillaceae</taxon>
        <taxon>Paenibacillus</taxon>
    </lineage>
</organism>
<name>A0A172TMX6_9BACL</name>
<dbReference type="AlphaFoldDB" id="A0A172TMX6"/>
<reference evidence="3 4" key="1">
    <citation type="submission" date="2015-01" db="EMBL/GenBank/DDBJ databases">
        <title>Paenibacillus swuensis/DY6/whole genome sequencing.</title>
        <authorList>
            <person name="Kim M.K."/>
            <person name="Srinivasan S."/>
            <person name="Lee J.-J."/>
        </authorList>
    </citation>
    <scope>NUCLEOTIDE SEQUENCE [LARGE SCALE GENOMIC DNA]</scope>
    <source>
        <strain evidence="3 4">DY6</strain>
    </source>
</reference>
<dbReference type="PANTHER" id="PTHR48081:SF6">
    <property type="entry name" value="PEPTIDASE S9 PROLYL OLIGOPEPTIDASE CATALYTIC DOMAIN-CONTAINING PROTEIN"/>
    <property type="match status" value="1"/>
</dbReference>
<dbReference type="RefSeq" id="WP_068609853.1">
    <property type="nucleotide sequence ID" value="NZ_CP011388.1"/>
</dbReference>
<evidence type="ECO:0000313" key="4">
    <source>
        <dbReference type="Proteomes" id="UP000076927"/>
    </source>
</evidence>
<protein>
    <recommendedName>
        <fullName evidence="2">BD-FAE-like domain-containing protein</fullName>
    </recommendedName>
</protein>
<dbReference type="SUPFAM" id="SSF53474">
    <property type="entry name" value="alpha/beta-Hydrolases"/>
    <property type="match status" value="1"/>
</dbReference>
<dbReference type="STRING" id="1178515.SY83_20300"/>
<feature type="domain" description="BD-FAE-like" evidence="2">
    <location>
        <begin position="35"/>
        <end position="227"/>
    </location>
</feature>
<dbReference type="Gene3D" id="3.40.50.1820">
    <property type="entry name" value="alpha/beta hydrolase"/>
    <property type="match status" value="1"/>
</dbReference>
<dbReference type="GO" id="GO:0016787">
    <property type="term" value="F:hydrolase activity"/>
    <property type="evidence" value="ECO:0007669"/>
    <property type="project" value="UniProtKB-KW"/>
</dbReference>
<evidence type="ECO:0000313" key="3">
    <source>
        <dbReference type="EMBL" id="ANE48244.1"/>
    </source>
</evidence>
<dbReference type="InterPro" id="IPR049492">
    <property type="entry name" value="BD-FAE-like_dom"/>
</dbReference>
<keyword evidence="1" id="KW-0378">Hydrolase</keyword>
<evidence type="ECO:0000259" key="2">
    <source>
        <dbReference type="Pfam" id="PF20434"/>
    </source>
</evidence>
<evidence type="ECO:0000256" key="1">
    <source>
        <dbReference type="ARBA" id="ARBA00022801"/>
    </source>
</evidence>
<dbReference type="Proteomes" id="UP000076927">
    <property type="component" value="Chromosome"/>
</dbReference>
<dbReference type="PATRIC" id="fig|1178515.4.peg.4107"/>
<dbReference type="KEGG" id="pswu:SY83_20300"/>
<gene>
    <name evidence="3" type="ORF">SY83_20300</name>
</gene>
<dbReference type="InterPro" id="IPR029058">
    <property type="entry name" value="AB_hydrolase_fold"/>
</dbReference>